<name>A0A8J2S3F3_9STRA</name>
<organism evidence="2 3">
    <name type="scientific">Pelagomonas calceolata</name>
    <dbReference type="NCBI Taxonomy" id="35677"/>
    <lineage>
        <taxon>Eukaryota</taxon>
        <taxon>Sar</taxon>
        <taxon>Stramenopiles</taxon>
        <taxon>Ochrophyta</taxon>
        <taxon>Pelagophyceae</taxon>
        <taxon>Pelagomonadales</taxon>
        <taxon>Pelagomonadaceae</taxon>
        <taxon>Pelagomonas</taxon>
    </lineage>
</organism>
<evidence type="ECO:0000313" key="3">
    <source>
        <dbReference type="Proteomes" id="UP000789595"/>
    </source>
</evidence>
<accession>A0A8J2S3F3</accession>
<feature type="compositionally biased region" description="Basic residues" evidence="1">
    <location>
        <begin position="780"/>
        <end position="790"/>
    </location>
</feature>
<feature type="region of interest" description="Disordered" evidence="1">
    <location>
        <begin position="37"/>
        <end position="99"/>
    </location>
</feature>
<feature type="region of interest" description="Disordered" evidence="1">
    <location>
        <begin position="777"/>
        <end position="799"/>
    </location>
</feature>
<feature type="compositionally biased region" description="Low complexity" evidence="1">
    <location>
        <begin position="51"/>
        <end position="62"/>
    </location>
</feature>
<comment type="caution">
    <text evidence="2">The sequence shown here is derived from an EMBL/GenBank/DDBJ whole genome shotgun (WGS) entry which is preliminary data.</text>
</comment>
<reference evidence="2" key="1">
    <citation type="submission" date="2021-11" db="EMBL/GenBank/DDBJ databases">
        <authorList>
            <consortium name="Genoscope - CEA"/>
            <person name="William W."/>
        </authorList>
    </citation>
    <scope>NUCLEOTIDE SEQUENCE</scope>
</reference>
<dbReference type="AlphaFoldDB" id="A0A8J2S3F3"/>
<dbReference type="EMBL" id="CAKKNE010000001">
    <property type="protein sequence ID" value="CAH0364253.1"/>
    <property type="molecule type" value="Genomic_DNA"/>
</dbReference>
<dbReference type="OrthoDB" id="188352at2759"/>
<sequence length="1206" mass="133942">MSFRVTCEIVQPTVAEDAPPPPPISLRYDWQGEAVVSSDWTAAGQGGDPGSQAASRASSRPATNEGSRPATADDEEEEDAPPAVLPSGPLDPPPDQPCLVCEKTHSIATSDDALDALNENPVVCFILGTEDAPYAQVLHVDLSHFFVADTPLIAVRSTSNGEAFEYVDSSDDEDEQAPSSKPAGPATHLLRYVRITVSLENAPFLNDEARKKHNPLSLTVDRALRLPGVRSDAKPLQKYVQPDPHQLLRDECKGAFCVVKPPLPCPPMAGEDLSRSERAIRALGRASASDARGATSSITWNHTTAWLTGQIDRETLEELMASSPLGVEVHDRVLKPPPPDEDDVTEEDQRLALLAAEPDLRLDDWSALVGAPRRHFEVVERAVRSISWVACKPPTLEKSDGDVTLEEVDQLFRLALTASWCKCGDDHAHGQADIRVDALLENSAALARAFARNNKTKPDAVRPLVESSADVTGRKRRITPKGGVDDWRLNEAQRLCVKTGMYSDANSVVGVSVGLQRPLRSLQEGCFVDGCFWEGTLGDQPFATQNSKGKIFRGASSEAPFGRLAIMFPYKDGELLGKLLEAMDAINHRTLSSTMPGSLVSHQLSPEEVEAAESGELDIVSGWHVIDPACRTIVLEGLADSIAEIADAVPRDAINDDSYRLLADPTVRFTQRVYTQFNVDLKKIRLREPLPLLAESPDIYNPVKVATGAFTALDRLVQLRRSPSLRQLALDSNGGLPLPEQLSQVESKFGKAISLEDMDGVDRKALTVDDTLSLEEQSHHTAKKITHERRKAPTDSTTPLHFLESTRNRKETDWLETRRLENAEAAQVYEVQKAARLKRIAEDPIPATYVYSGQKLQYTELAKAAQREELSKVKNCTFVRSTNDNFLSLVVPMVDEGKLERDQKLASKQKWMTSRGFVYPAPREPGTWNRHPKNVSASRAEELREEWVEGELFPDPEGREDHPDKWTGGKNFDSIPAFAREFGGYQYPKYEREYNSHELGNWNRLPRGRMVDGHVPPDVSIYRRGTDVPPAYDSRTYYKSVHLEPDKAANDKARKDKLHEEWASRVIVDDPVFKVGGFLQKDRPDACDRTSDILKDPPKKYALKLVRNAKLPSGRRVKMTPAPFSIFATGEFKEEERFDRTLRNYGGPEDFPKDAQGEPIDFQTRIHRDIMRRASEKILCGKTITPVEAHEVYGDPRWHSGGLDLG</sequence>
<dbReference type="PANTHER" id="PTHR33667">
    <property type="entry name" value="SI:DKEY-57N24.6"/>
    <property type="match status" value="1"/>
</dbReference>
<evidence type="ECO:0000313" key="2">
    <source>
        <dbReference type="EMBL" id="CAH0364253.1"/>
    </source>
</evidence>
<evidence type="ECO:0000256" key="1">
    <source>
        <dbReference type="SAM" id="MobiDB-lite"/>
    </source>
</evidence>
<dbReference type="PANTHER" id="PTHR33667:SF7">
    <property type="entry name" value="RIKEN CDNA 1810020O05 GENE"/>
    <property type="match status" value="1"/>
</dbReference>
<keyword evidence="3" id="KW-1185">Reference proteome</keyword>
<dbReference type="Proteomes" id="UP000789595">
    <property type="component" value="Unassembled WGS sequence"/>
</dbReference>
<gene>
    <name evidence="2" type="ORF">PECAL_1P06080</name>
</gene>
<proteinExistence type="predicted"/>
<protein>
    <submittedName>
        <fullName evidence="2">Uncharacterized protein</fullName>
    </submittedName>
</protein>